<reference evidence="1" key="1">
    <citation type="submission" date="2020-07" db="EMBL/GenBank/DDBJ databases">
        <authorList>
            <person name="Lin J."/>
        </authorList>
    </citation>
    <scope>NUCLEOTIDE SEQUENCE</scope>
</reference>
<gene>
    <name evidence="1" type="ORF">CB5_LOCUS14957</name>
</gene>
<protein>
    <submittedName>
        <fullName evidence="1">Uncharacterized protein</fullName>
    </submittedName>
</protein>
<dbReference type="AlphaFoldDB" id="A0A6V7PMG9"/>
<name>A0A6V7PMG9_ANACO</name>
<accession>A0A6V7PMG9</accession>
<dbReference type="EMBL" id="LR862149">
    <property type="protein sequence ID" value="CAD1831746.1"/>
    <property type="molecule type" value="Genomic_DNA"/>
</dbReference>
<evidence type="ECO:0000313" key="1">
    <source>
        <dbReference type="EMBL" id="CAD1831746.1"/>
    </source>
</evidence>
<organism evidence="1">
    <name type="scientific">Ananas comosus var. bracteatus</name>
    <name type="common">red pineapple</name>
    <dbReference type="NCBI Taxonomy" id="296719"/>
    <lineage>
        <taxon>Eukaryota</taxon>
        <taxon>Viridiplantae</taxon>
        <taxon>Streptophyta</taxon>
        <taxon>Embryophyta</taxon>
        <taxon>Tracheophyta</taxon>
        <taxon>Spermatophyta</taxon>
        <taxon>Magnoliopsida</taxon>
        <taxon>Liliopsida</taxon>
        <taxon>Poales</taxon>
        <taxon>Bromeliaceae</taxon>
        <taxon>Bromelioideae</taxon>
        <taxon>Ananas</taxon>
    </lineage>
</organism>
<sequence length="106" mass="11349">MGVQNSEVGTRLRAACGPRGGLQWQAARGPGRGGFRAFDGERRAAGVPNFRWLAARGLVGVPMASGARPGAGRVLKNPNFRWRAARAPGVPNFRWRAALWPRGASD</sequence>
<proteinExistence type="predicted"/>